<dbReference type="EMBL" id="KP057243">
    <property type="protein sequence ID" value="AJC98150.1"/>
    <property type="molecule type" value="Genomic_DNA"/>
</dbReference>
<gene>
    <name evidence="2" type="primary">Tri9</name>
</gene>
<feature type="transmembrane region" description="Helical" evidence="1">
    <location>
        <begin position="22"/>
        <end position="40"/>
    </location>
</feature>
<keyword evidence="1" id="KW-1133">Transmembrane helix</keyword>
<proteinExistence type="predicted"/>
<evidence type="ECO:0000256" key="1">
    <source>
        <dbReference type="SAM" id="Phobius"/>
    </source>
</evidence>
<reference evidence="2" key="1">
    <citation type="journal article" date="2014" name="Mycologia">
        <title>Fusarium dactylidis sp. nov., a novel nivalenol toxin-producing species sister to F. pseudograminearum isolated from orchard grass (Dactylis glomerata) in Oregon and New Zealand.</title>
        <authorList>
            <person name="Aoki T."/>
            <person name="Vaughan M.M."/>
            <person name="McCormick S.P."/>
            <person name="Busman M."/>
            <person name="Ward T."/>
            <person name="Kelly A."/>
            <person name="O'Donnell K."/>
            <person name="Johnston P."/>
            <person name="Geiser D.M."/>
        </authorList>
    </citation>
    <scope>NUCLEOTIDE SEQUENCE</scope>
    <source>
        <strain evidence="2">NRRL 29380</strain>
    </source>
</reference>
<dbReference type="InterPro" id="IPR013265">
    <property type="entry name" value="TRI9_FUSspp"/>
</dbReference>
<accession>A0A0B4UEZ1</accession>
<keyword evidence="1" id="KW-0812">Transmembrane</keyword>
<organism evidence="2">
    <name type="scientific">Fusarium dactylidis</name>
    <dbReference type="NCBI Taxonomy" id="1571137"/>
    <lineage>
        <taxon>Eukaryota</taxon>
        <taxon>Fungi</taxon>
        <taxon>Dikarya</taxon>
        <taxon>Ascomycota</taxon>
        <taxon>Pezizomycotina</taxon>
        <taxon>Sordariomycetes</taxon>
        <taxon>Hypocreomycetidae</taxon>
        <taxon>Hypocreales</taxon>
        <taxon>Nectriaceae</taxon>
        <taxon>Fusarium</taxon>
    </lineage>
</organism>
<dbReference type="AlphaFoldDB" id="A0A0B4UEZ1"/>
<evidence type="ECO:0000313" key="2">
    <source>
        <dbReference type="EMBL" id="AJC98150.1"/>
    </source>
</evidence>
<name>A0A0B4UEZ1_9HYPO</name>
<keyword evidence="1" id="KW-0472">Membrane</keyword>
<protein>
    <submittedName>
        <fullName evidence="2">TRI9</fullName>
    </submittedName>
</protein>
<sequence length="43" mass="4582">MLAAAKLIDSYEMDPDVSWLEVFAYSGVSAALCATIWVAAKAC</sequence>
<dbReference type="Pfam" id="PF08195">
    <property type="entry name" value="TRI9"/>
    <property type="match status" value="1"/>
</dbReference>